<keyword evidence="5 10" id="KW-0175">Coiled coil</keyword>
<name>A0A6G1SDW0_9ACAR</name>
<dbReference type="AlphaFoldDB" id="A0A6G1SDW0"/>
<evidence type="ECO:0000256" key="9">
    <source>
        <dbReference type="RuleBase" id="RU000394"/>
    </source>
</evidence>
<reference evidence="12" key="1">
    <citation type="submission" date="2018-10" db="EMBL/GenBank/DDBJ databases">
        <title>Transcriptome assembly of Aceria tosichella (Wheat curl mite) Type 2.</title>
        <authorList>
            <person name="Scully E.D."/>
            <person name="Geib S.M."/>
            <person name="Palmer N.A."/>
            <person name="Gupta A.K."/>
            <person name="Sarath G."/>
            <person name="Tatineni S."/>
        </authorList>
    </citation>
    <scope>NUCLEOTIDE SEQUENCE</scope>
    <source>
        <strain evidence="12">LincolnNE</strain>
    </source>
</reference>
<dbReference type="InterPro" id="IPR036961">
    <property type="entry name" value="Kinesin_motor_dom_sf"/>
</dbReference>
<protein>
    <recommendedName>
        <fullName evidence="9">Kinesin-like protein</fullName>
    </recommendedName>
</protein>
<dbReference type="InterPro" id="IPR027640">
    <property type="entry name" value="Kinesin-like_fam"/>
</dbReference>
<proteinExistence type="inferred from homology"/>
<keyword evidence="3 8" id="KW-0547">Nucleotide-binding</keyword>
<keyword evidence="7" id="KW-0963">Cytoplasm</keyword>
<evidence type="ECO:0000256" key="7">
    <source>
        <dbReference type="ARBA" id="ARBA00023212"/>
    </source>
</evidence>
<organism evidence="12">
    <name type="scientific">Aceria tosichella</name>
    <name type="common">wheat curl mite</name>
    <dbReference type="NCBI Taxonomy" id="561515"/>
    <lineage>
        <taxon>Eukaryota</taxon>
        <taxon>Metazoa</taxon>
        <taxon>Ecdysozoa</taxon>
        <taxon>Arthropoda</taxon>
        <taxon>Chelicerata</taxon>
        <taxon>Arachnida</taxon>
        <taxon>Acari</taxon>
        <taxon>Acariformes</taxon>
        <taxon>Trombidiformes</taxon>
        <taxon>Prostigmata</taxon>
        <taxon>Eupodina</taxon>
        <taxon>Eriophyoidea</taxon>
        <taxon>Eriophyidae</taxon>
        <taxon>Eriophyinae</taxon>
        <taxon>Aceriini</taxon>
        <taxon>Aceria</taxon>
    </lineage>
</organism>
<keyword evidence="7" id="KW-0206">Cytoskeleton</keyword>
<keyword evidence="2 9" id="KW-0493">Microtubule</keyword>
<evidence type="ECO:0000256" key="10">
    <source>
        <dbReference type="SAM" id="Coils"/>
    </source>
</evidence>
<evidence type="ECO:0000256" key="3">
    <source>
        <dbReference type="ARBA" id="ARBA00022741"/>
    </source>
</evidence>
<dbReference type="SMART" id="SM00129">
    <property type="entry name" value="KISc"/>
    <property type="match status" value="1"/>
</dbReference>
<gene>
    <name evidence="12" type="primary">Kif18a</name>
    <name evidence="12" type="ORF">g.19468</name>
</gene>
<feature type="coiled-coil region" evidence="10">
    <location>
        <begin position="414"/>
        <end position="448"/>
    </location>
</feature>
<evidence type="ECO:0000256" key="5">
    <source>
        <dbReference type="ARBA" id="ARBA00023054"/>
    </source>
</evidence>
<dbReference type="InterPro" id="IPR019821">
    <property type="entry name" value="Kinesin_motor_CS"/>
</dbReference>
<dbReference type="PANTHER" id="PTHR47968">
    <property type="entry name" value="CENTROMERE PROTEIN E"/>
    <property type="match status" value="1"/>
</dbReference>
<feature type="binding site" evidence="8">
    <location>
        <begin position="103"/>
        <end position="110"/>
    </location>
    <ligand>
        <name>ATP</name>
        <dbReference type="ChEBI" id="CHEBI:30616"/>
    </ligand>
</feature>
<dbReference type="GO" id="GO:0008017">
    <property type="term" value="F:microtubule binding"/>
    <property type="evidence" value="ECO:0007669"/>
    <property type="project" value="InterPro"/>
</dbReference>
<dbReference type="Gene3D" id="3.40.850.10">
    <property type="entry name" value="Kinesin motor domain"/>
    <property type="match status" value="1"/>
</dbReference>
<comment type="similarity">
    <text evidence="8 9">Belongs to the TRAFAC class myosin-kinesin ATPase superfamily. Kinesin family.</text>
</comment>
<dbReference type="SUPFAM" id="SSF52540">
    <property type="entry name" value="P-loop containing nucleoside triphosphate hydrolases"/>
    <property type="match status" value="1"/>
</dbReference>
<evidence type="ECO:0000256" key="1">
    <source>
        <dbReference type="ARBA" id="ARBA00004245"/>
    </source>
</evidence>
<dbReference type="PRINTS" id="PR00380">
    <property type="entry name" value="KINESINHEAVY"/>
</dbReference>
<dbReference type="EMBL" id="GGYP01003371">
    <property type="protein sequence ID" value="MDE48142.1"/>
    <property type="molecule type" value="Transcribed_RNA"/>
</dbReference>
<dbReference type="GO" id="GO:0003777">
    <property type="term" value="F:microtubule motor activity"/>
    <property type="evidence" value="ECO:0007669"/>
    <property type="project" value="InterPro"/>
</dbReference>
<sequence>MNNRLMVYVRVKPLHDQRSIIDIVDDKTLIFDPIDPEENQDDVYFYHGRQFKTIGQRKKKNSPYVFDGVFDDRSTNRSIFETVTRPMVDATIDGYNCSVFAYGATGSGKTYTMLGKPNNPGVIYHTTKDLFEKLSEISEKDPLPAQLKICYFEVYNESVRDLLVFEPNNFIRCGNKRLRTTPERCRARSQLHRDGSNLPVCESAGGGQTLVIPDLTYHTPENAEQLIELLEAGNANRSQHPTDANADSSRSHAIFQIMLTRRTRRLNNNNQDGSEYELQNSKMSLIDLAGSERASVAYKAGNDRSKNLQMEGGNINKSLLALGNCINALAKQSEHKNARVHIPYRNSKLTRLLRDSLGGKCRTAMIATICQQQGHYDDIQNTLLYASRAKCIKLQATRNCTNVALQPKNYSFVIANQGKLIATLQSENEQLKMQLAELKRENDRLRAQPRLTFTDRNPNATFITAGKTPDRFLDESDYRPTLVKLYEERGNIKLDILKYESKYRTNELKLAFKQLDDVRQRIASGGGFKGTGGNSTFLKANELTGNLPINNNNNNNGDSQAIRAQLRYYEQERAALLERAETNEKHIEDVLQDMSREFVEKRYGSREEFEDIISNFVNEIEINQELEEKKFCEQHAYDLAQQGFNRLASAEDLLNEAASIVKRAYTVYKGHGKSDSDPPVWTIGLPELLKKLGKKSVIWKDDKWELENNKDNQPLSQLASIHENFSLNFLTPFRNNNTLLSRRLSKNLVSLSNYTPEQSNLTFDASS</sequence>
<evidence type="ECO:0000259" key="11">
    <source>
        <dbReference type="PROSITE" id="PS50067"/>
    </source>
</evidence>
<dbReference type="Pfam" id="PF00225">
    <property type="entry name" value="Kinesin"/>
    <property type="match status" value="1"/>
</dbReference>
<dbReference type="GO" id="GO:0005524">
    <property type="term" value="F:ATP binding"/>
    <property type="evidence" value="ECO:0007669"/>
    <property type="project" value="UniProtKB-UniRule"/>
</dbReference>
<accession>A0A6G1SDW0</accession>
<keyword evidence="4 8" id="KW-0067">ATP-binding</keyword>
<feature type="domain" description="Kinesin motor" evidence="11">
    <location>
        <begin position="4"/>
        <end position="392"/>
    </location>
</feature>
<evidence type="ECO:0000256" key="4">
    <source>
        <dbReference type="ARBA" id="ARBA00022840"/>
    </source>
</evidence>
<keyword evidence="6 8" id="KW-0505">Motor protein</keyword>
<dbReference type="InterPro" id="IPR027417">
    <property type="entry name" value="P-loop_NTPase"/>
</dbReference>
<evidence type="ECO:0000256" key="6">
    <source>
        <dbReference type="ARBA" id="ARBA00023175"/>
    </source>
</evidence>
<dbReference type="GO" id="GO:0005874">
    <property type="term" value="C:microtubule"/>
    <property type="evidence" value="ECO:0007669"/>
    <property type="project" value="UniProtKB-KW"/>
</dbReference>
<dbReference type="PANTHER" id="PTHR47968:SF13">
    <property type="entry name" value="KINESIN-LIKE PROTEIN KIF19 ISOFORM X1"/>
    <property type="match status" value="1"/>
</dbReference>
<evidence type="ECO:0000256" key="2">
    <source>
        <dbReference type="ARBA" id="ARBA00022701"/>
    </source>
</evidence>
<evidence type="ECO:0000256" key="8">
    <source>
        <dbReference type="PROSITE-ProRule" id="PRU00283"/>
    </source>
</evidence>
<dbReference type="PROSITE" id="PS50067">
    <property type="entry name" value="KINESIN_MOTOR_2"/>
    <property type="match status" value="1"/>
</dbReference>
<dbReference type="GO" id="GO:0007018">
    <property type="term" value="P:microtubule-based movement"/>
    <property type="evidence" value="ECO:0007669"/>
    <property type="project" value="InterPro"/>
</dbReference>
<comment type="subcellular location">
    <subcellularLocation>
        <location evidence="1">Cytoplasm</location>
        <location evidence="1">Cytoskeleton</location>
    </subcellularLocation>
</comment>
<dbReference type="InterPro" id="IPR001752">
    <property type="entry name" value="Kinesin_motor_dom"/>
</dbReference>
<dbReference type="PROSITE" id="PS00411">
    <property type="entry name" value="KINESIN_MOTOR_1"/>
    <property type="match status" value="1"/>
</dbReference>
<evidence type="ECO:0000313" key="12">
    <source>
        <dbReference type="EMBL" id="MDE48142.1"/>
    </source>
</evidence>